<evidence type="ECO:0000313" key="1">
    <source>
        <dbReference type="EMBL" id="KGE66806.1"/>
    </source>
</evidence>
<dbReference type="OrthoDB" id="6866711at2"/>
<reference evidence="1 2" key="1">
    <citation type="journal article" date="2013" name="Genome Announc.">
        <title>Draft Genome Sequence of Pseudomonas fluorescens LMG 5329, a White Line-Inducing Principle-Producing Bioindicator for the Mushroom Pathogen Pseudomonas tolaasii.</title>
        <authorList>
            <person name="Ghequire M.G."/>
            <person name="Rokni-Zadeh H."/>
            <person name="Zarrineh P."/>
            <person name="De Mot R."/>
        </authorList>
    </citation>
    <scope>NUCLEOTIDE SEQUENCE [LARGE SCALE GENOMIC DNA]</scope>
    <source>
        <strain evidence="1 2">LMG 5329</strain>
    </source>
</reference>
<protein>
    <submittedName>
        <fullName evidence="1">Uncharacterized protein</fullName>
    </submittedName>
</protein>
<dbReference type="RefSeq" id="WP_038847252.1">
    <property type="nucleotide sequence ID" value="NZ_ASGY01000121.1"/>
</dbReference>
<sequence>MDMMRFNDFYLRLYRAEPEQDGQALLDEFYALWREAEQSGVDAETLLEEAKGCLRKMATPEWFVRAACDWIGSKGHYRLSKALTHEVAVQYFQHPKLLRFTLSGYSEKCSAIVARRLCALDAPVVVTLGWVLSMNEDLAHSPLISSTTATVLGFLAVEHPATCKRLLEVESSPLVDSPLALHFAERLTSELRELEALPHLAELQMPSEMRRSFRYMRRNESRAVTEQARGDSFLADMFMLSEHFKYSHQVAVEYQNDQGTVETMIPMFTHEMSVELPQTWTADPLFYSHLVHQLWEEPSQ</sequence>
<accession>A0A0A1Z187</accession>
<dbReference type="AlphaFoldDB" id="A0A0A1Z187"/>
<comment type="caution">
    <text evidence="1">The sequence shown here is derived from an EMBL/GenBank/DDBJ whole genome shotgun (WGS) entry which is preliminary data.</text>
</comment>
<proteinExistence type="predicted"/>
<organism evidence="1 2">
    <name type="scientific">Pseudomonas fluorescens LMG 5329</name>
    <dbReference type="NCBI Taxonomy" id="1324332"/>
    <lineage>
        <taxon>Bacteria</taxon>
        <taxon>Pseudomonadati</taxon>
        <taxon>Pseudomonadota</taxon>
        <taxon>Gammaproteobacteria</taxon>
        <taxon>Pseudomonadales</taxon>
        <taxon>Pseudomonadaceae</taxon>
        <taxon>Pseudomonas</taxon>
    </lineage>
</organism>
<evidence type="ECO:0000313" key="2">
    <source>
        <dbReference type="Proteomes" id="UP000030060"/>
    </source>
</evidence>
<dbReference type="Proteomes" id="UP000030060">
    <property type="component" value="Unassembled WGS sequence"/>
</dbReference>
<gene>
    <name evidence="1" type="ORF">K814_0116660</name>
</gene>
<name>A0A0A1Z187_PSEFL</name>
<dbReference type="EMBL" id="ASGY01000121">
    <property type="protein sequence ID" value="KGE66806.1"/>
    <property type="molecule type" value="Genomic_DNA"/>
</dbReference>